<reference evidence="3" key="1">
    <citation type="journal article" date="2020" name="bioRxiv">
        <title>Comparative genomics of Chlamydomonas.</title>
        <authorList>
            <person name="Craig R.J."/>
            <person name="Hasan A.R."/>
            <person name="Ness R.W."/>
            <person name="Keightley P.D."/>
        </authorList>
    </citation>
    <scope>NUCLEOTIDE SEQUENCE</scope>
    <source>
        <strain evidence="3">CCAP 11/173</strain>
    </source>
</reference>
<evidence type="ECO:0000313" key="4">
    <source>
        <dbReference type="Proteomes" id="UP000613740"/>
    </source>
</evidence>
<evidence type="ECO:0008006" key="5">
    <source>
        <dbReference type="Google" id="ProtNLM"/>
    </source>
</evidence>
<dbReference type="OrthoDB" id="10409986at2759"/>
<evidence type="ECO:0000256" key="1">
    <source>
        <dbReference type="SAM" id="MobiDB-lite"/>
    </source>
</evidence>
<dbReference type="EMBL" id="JAEHOD010000050">
    <property type="protein sequence ID" value="KAG2436113.1"/>
    <property type="molecule type" value="Genomic_DNA"/>
</dbReference>
<sequence>MNKPFVRASVAIVLLLGAAFIDVTDAGKENAPGQQKKNSPKPGNAPKPSPSPSSKPVNPFAKLPRDRYVMSAATCALTCPADTTKPLCALFEDAAYAAVADAAGDAPPACSTLVSESRSTQFAVVGGRFTAQHGVDALLSTIWPLEAGDEDVGVQAVAPDRRGSWGIKLANGTTLDGPAYFANALGTGCLKSKFGGVAAGPFYLLAYDGAGLEDNTLRLVNAKRQPVWRSGTCGGGGSGKDD</sequence>
<name>A0A835T4V9_9CHLO</name>
<organism evidence="3 4">
    <name type="scientific">Chlamydomonas schloesseri</name>
    <dbReference type="NCBI Taxonomy" id="2026947"/>
    <lineage>
        <taxon>Eukaryota</taxon>
        <taxon>Viridiplantae</taxon>
        <taxon>Chlorophyta</taxon>
        <taxon>core chlorophytes</taxon>
        <taxon>Chlorophyceae</taxon>
        <taxon>CS clade</taxon>
        <taxon>Chlamydomonadales</taxon>
        <taxon>Chlamydomonadaceae</taxon>
        <taxon>Chlamydomonas</taxon>
    </lineage>
</organism>
<dbReference type="AlphaFoldDB" id="A0A835T4V9"/>
<proteinExistence type="predicted"/>
<evidence type="ECO:0000256" key="2">
    <source>
        <dbReference type="SAM" id="SignalP"/>
    </source>
</evidence>
<accession>A0A835T4V9</accession>
<feature type="chain" id="PRO_5032289243" description="Pherophorin domain-containing protein" evidence="2">
    <location>
        <begin position="27"/>
        <end position="242"/>
    </location>
</feature>
<gene>
    <name evidence="3" type="ORF">HYH02_011623</name>
</gene>
<comment type="caution">
    <text evidence="3">The sequence shown here is derived from an EMBL/GenBank/DDBJ whole genome shotgun (WGS) entry which is preliminary data.</text>
</comment>
<feature type="compositionally biased region" description="Pro residues" evidence="1">
    <location>
        <begin position="43"/>
        <end position="53"/>
    </location>
</feature>
<dbReference type="Proteomes" id="UP000613740">
    <property type="component" value="Unassembled WGS sequence"/>
</dbReference>
<evidence type="ECO:0000313" key="3">
    <source>
        <dbReference type="EMBL" id="KAG2436113.1"/>
    </source>
</evidence>
<feature type="signal peptide" evidence="2">
    <location>
        <begin position="1"/>
        <end position="26"/>
    </location>
</feature>
<keyword evidence="2" id="KW-0732">Signal</keyword>
<keyword evidence="4" id="KW-1185">Reference proteome</keyword>
<feature type="region of interest" description="Disordered" evidence="1">
    <location>
        <begin position="27"/>
        <end position="60"/>
    </location>
</feature>
<protein>
    <recommendedName>
        <fullName evidence="5">Pherophorin domain-containing protein</fullName>
    </recommendedName>
</protein>